<keyword evidence="1" id="KW-0805">Transcription regulation</keyword>
<dbReference type="InterPro" id="IPR018062">
    <property type="entry name" value="HTH_AraC-typ_CS"/>
</dbReference>
<dbReference type="Gene3D" id="1.10.10.60">
    <property type="entry name" value="Homeodomain-like"/>
    <property type="match status" value="2"/>
</dbReference>
<keyword evidence="3" id="KW-0804">Transcription</keyword>
<protein>
    <recommendedName>
        <fullName evidence="4">HTH araC/xylS-type domain-containing protein</fullName>
    </recommendedName>
</protein>
<gene>
    <name evidence="5" type="ORF">CRV08_02860</name>
</gene>
<dbReference type="InterPro" id="IPR018060">
    <property type="entry name" value="HTH_AraC"/>
</dbReference>
<evidence type="ECO:0000313" key="6">
    <source>
        <dbReference type="Proteomes" id="UP000290172"/>
    </source>
</evidence>
<keyword evidence="2" id="KW-0238">DNA-binding</keyword>
<evidence type="ECO:0000313" key="5">
    <source>
        <dbReference type="EMBL" id="RXJ69661.1"/>
    </source>
</evidence>
<evidence type="ECO:0000256" key="2">
    <source>
        <dbReference type="ARBA" id="ARBA00023125"/>
    </source>
</evidence>
<evidence type="ECO:0000256" key="1">
    <source>
        <dbReference type="ARBA" id="ARBA00023015"/>
    </source>
</evidence>
<sequence>MTKLKRSEVFNTGKIITNKEESKSFIKQVGTINNQFIDLKIVNAMVEENIYLNIVDNKIKQSHIQKLKSKRKHLQIRIILQGKLEKLNHLTNEKRVYEKNEISIEYEKNIEESLLNKQGQHLKYICITLHDKYLNENGFFSDILKNTFNKKIYEPNLEDKFSELFNREYKSGLDKIYLKNKAMQIILYVLEEIQKKDELKFVGLNEEDIKRVKKVENIIQNSFNEKITIDILSKRVALNQTKLKKGFKELFNKTIHEYLKDIRLKKAIEYLKEDSYSIKEVSSMVGYTNQGSFSYAFSQKFNCSPKDIQKNSIL</sequence>
<accession>A0A4Q0YKQ5</accession>
<dbReference type="PROSITE" id="PS00041">
    <property type="entry name" value="HTH_ARAC_FAMILY_1"/>
    <property type="match status" value="1"/>
</dbReference>
<dbReference type="Proteomes" id="UP000290172">
    <property type="component" value="Unassembled WGS sequence"/>
</dbReference>
<dbReference type="EMBL" id="PDKJ01000002">
    <property type="protein sequence ID" value="RXJ69661.1"/>
    <property type="molecule type" value="Genomic_DNA"/>
</dbReference>
<evidence type="ECO:0000256" key="3">
    <source>
        <dbReference type="ARBA" id="ARBA00023163"/>
    </source>
</evidence>
<dbReference type="SMART" id="SM00342">
    <property type="entry name" value="HTH_ARAC"/>
    <property type="match status" value="1"/>
</dbReference>
<dbReference type="GO" id="GO:0003700">
    <property type="term" value="F:DNA-binding transcription factor activity"/>
    <property type="evidence" value="ECO:0007669"/>
    <property type="project" value="InterPro"/>
</dbReference>
<organism evidence="5 6">
    <name type="scientific">Halarcobacter ebronensis</name>
    <dbReference type="NCBI Taxonomy" id="1462615"/>
    <lineage>
        <taxon>Bacteria</taxon>
        <taxon>Pseudomonadati</taxon>
        <taxon>Campylobacterota</taxon>
        <taxon>Epsilonproteobacteria</taxon>
        <taxon>Campylobacterales</taxon>
        <taxon>Arcobacteraceae</taxon>
        <taxon>Halarcobacter</taxon>
    </lineage>
</organism>
<dbReference type="AlphaFoldDB" id="A0A4Q0YKQ5"/>
<dbReference type="PANTHER" id="PTHR47893:SF1">
    <property type="entry name" value="REGULATORY PROTEIN PCHR"/>
    <property type="match status" value="1"/>
</dbReference>
<dbReference type="PANTHER" id="PTHR47893">
    <property type="entry name" value="REGULATORY PROTEIN PCHR"/>
    <property type="match status" value="1"/>
</dbReference>
<dbReference type="Pfam" id="PF12833">
    <property type="entry name" value="HTH_18"/>
    <property type="match status" value="1"/>
</dbReference>
<dbReference type="InterPro" id="IPR053142">
    <property type="entry name" value="PchR_regulatory_protein"/>
</dbReference>
<dbReference type="GO" id="GO:0043565">
    <property type="term" value="F:sequence-specific DNA binding"/>
    <property type="evidence" value="ECO:0007669"/>
    <property type="project" value="InterPro"/>
</dbReference>
<dbReference type="SUPFAM" id="SSF46689">
    <property type="entry name" value="Homeodomain-like"/>
    <property type="match status" value="1"/>
</dbReference>
<comment type="caution">
    <text evidence="5">The sequence shown here is derived from an EMBL/GenBank/DDBJ whole genome shotgun (WGS) entry which is preliminary data.</text>
</comment>
<feature type="domain" description="HTH araC/xylS-type" evidence="4">
    <location>
        <begin position="213"/>
        <end position="311"/>
    </location>
</feature>
<dbReference type="RefSeq" id="WP_128978869.1">
    <property type="nucleotide sequence ID" value="NZ_PDKJ01000002.1"/>
</dbReference>
<dbReference type="InterPro" id="IPR009057">
    <property type="entry name" value="Homeodomain-like_sf"/>
</dbReference>
<name>A0A4Q0YKQ5_9BACT</name>
<reference evidence="5 6" key="1">
    <citation type="submission" date="2017-10" db="EMBL/GenBank/DDBJ databases">
        <title>Genomics of the genus Arcobacter.</title>
        <authorList>
            <person name="Perez-Cataluna A."/>
            <person name="Figueras M.J."/>
        </authorList>
    </citation>
    <scope>NUCLEOTIDE SEQUENCE [LARGE SCALE GENOMIC DNA]</scope>
    <source>
        <strain evidence="5 6">CECT 8993</strain>
    </source>
</reference>
<evidence type="ECO:0000259" key="4">
    <source>
        <dbReference type="PROSITE" id="PS01124"/>
    </source>
</evidence>
<proteinExistence type="predicted"/>
<dbReference type="PROSITE" id="PS01124">
    <property type="entry name" value="HTH_ARAC_FAMILY_2"/>
    <property type="match status" value="1"/>
</dbReference>